<comment type="caution">
    <text evidence="1">The sequence shown here is derived from an EMBL/GenBank/DDBJ whole genome shotgun (WGS) entry which is preliminary data.</text>
</comment>
<dbReference type="AlphaFoldDB" id="A0A0F9HB38"/>
<reference evidence="1" key="1">
    <citation type="journal article" date="2015" name="Nature">
        <title>Complex archaea that bridge the gap between prokaryotes and eukaryotes.</title>
        <authorList>
            <person name="Spang A."/>
            <person name="Saw J.H."/>
            <person name="Jorgensen S.L."/>
            <person name="Zaremba-Niedzwiedzka K."/>
            <person name="Martijn J."/>
            <person name="Lind A.E."/>
            <person name="van Eijk R."/>
            <person name="Schleper C."/>
            <person name="Guy L."/>
            <person name="Ettema T.J."/>
        </authorList>
    </citation>
    <scope>NUCLEOTIDE SEQUENCE</scope>
</reference>
<proteinExistence type="predicted"/>
<name>A0A0F9HB38_9ZZZZ</name>
<gene>
    <name evidence="1" type="ORF">LCGC14_1725000</name>
</gene>
<feature type="non-terminal residue" evidence="1">
    <location>
        <position position="49"/>
    </location>
</feature>
<protein>
    <submittedName>
        <fullName evidence="1">Uncharacterized protein</fullName>
    </submittedName>
</protein>
<dbReference type="EMBL" id="LAZR01015575">
    <property type="protein sequence ID" value="KKM08329.1"/>
    <property type="molecule type" value="Genomic_DNA"/>
</dbReference>
<sequence>MYRSVYTIGDTIYFDDYVEYIECKTCERDLPNKNYITKNGCLWCDKENK</sequence>
<evidence type="ECO:0000313" key="1">
    <source>
        <dbReference type="EMBL" id="KKM08329.1"/>
    </source>
</evidence>
<organism evidence="1">
    <name type="scientific">marine sediment metagenome</name>
    <dbReference type="NCBI Taxonomy" id="412755"/>
    <lineage>
        <taxon>unclassified sequences</taxon>
        <taxon>metagenomes</taxon>
        <taxon>ecological metagenomes</taxon>
    </lineage>
</organism>
<accession>A0A0F9HB38</accession>